<proteinExistence type="predicted"/>
<sequence>MTTFDAIRDRLCAKNEFHGGDSRHALPMLDAISAEAARSPEYSEQVNLWLAEGGTVLLRDEICARFRKAPFVMEVTGSLLEGKHPYAYDDMWMALDTARARVRVLADLPTVGPEAL</sequence>
<evidence type="ECO:0000313" key="2">
    <source>
        <dbReference type="Proteomes" id="UP000284451"/>
    </source>
</evidence>
<reference evidence="1 2" key="2">
    <citation type="submission" date="2019-01" db="EMBL/GenBank/DDBJ databases">
        <authorList>
            <person name="Li Y."/>
        </authorList>
    </citation>
    <scope>NUCLEOTIDE SEQUENCE [LARGE SCALE GENOMIC DNA]</scope>
    <source>
        <strain evidence="1 2">07D10-4-3</strain>
    </source>
</reference>
<dbReference type="AlphaFoldDB" id="A0A443KCJ4"/>
<protein>
    <submittedName>
        <fullName evidence="1">Uncharacterized protein</fullName>
    </submittedName>
</protein>
<name>A0A443KCJ4_9RHOB</name>
<gene>
    <name evidence="1" type="ORF">D2T29_12345</name>
</gene>
<dbReference type="EMBL" id="SAUY01000015">
    <property type="protein sequence ID" value="RWR30455.1"/>
    <property type="molecule type" value="Genomic_DNA"/>
</dbReference>
<organism evidence="1 2">
    <name type="scientific">Paenirhodobacter populi</name>
    <dbReference type="NCBI Taxonomy" id="2306993"/>
    <lineage>
        <taxon>Bacteria</taxon>
        <taxon>Pseudomonadati</taxon>
        <taxon>Pseudomonadota</taxon>
        <taxon>Alphaproteobacteria</taxon>
        <taxon>Rhodobacterales</taxon>
        <taxon>Rhodobacter group</taxon>
        <taxon>Paenirhodobacter</taxon>
    </lineage>
</organism>
<comment type="caution">
    <text evidence="1">The sequence shown here is derived from an EMBL/GenBank/DDBJ whole genome shotgun (WGS) entry which is preliminary data.</text>
</comment>
<evidence type="ECO:0000313" key="1">
    <source>
        <dbReference type="EMBL" id="RWR30455.1"/>
    </source>
</evidence>
<reference evidence="1 2" key="1">
    <citation type="submission" date="2019-01" db="EMBL/GenBank/DDBJ databases">
        <title>Sinorhodobacter populi sp. nov. isolated from the symptomatic bark tissue of Populus euramericana canker.</title>
        <authorList>
            <person name="Xu G."/>
        </authorList>
    </citation>
    <scope>NUCLEOTIDE SEQUENCE [LARGE SCALE GENOMIC DNA]</scope>
    <source>
        <strain evidence="1 2">07D10-4-3</strain>
    </source>
</reference>
<dbReference type="Proteomes" id="UP000284451">
    <property type="component" value="Unassembled WGS sequence"/>
</dbReference>
<dbReference type="RefSeq" id="WP_128232661.1">
    <property type="nucleotide sequence ID" value="NZ_SAUY01000015.1"/>
</dbReference>
<accession>A0A443KCJ4</accession>